<feature type="domain" description="HAMP" evidence="14">
    <location>
        <begin position="165"/>
        <end position="217"/>
    </location>
</feature>
<evidence type="ECO:0000259" key="14">
    <source>
        <dbReference type="PROSITE" id="PS50885"/>
    </source>
</evidence>
<reference evidence="15 16" key="1">
    <citation type="submission" date="2021-12" db="EMBL/GenBank/DDBJ databases">
        <title>Genome sequence of Kibdelosporangium philippinense ATCC 49844.</title>
        <authorList>
            <person name="Fedorov E.A."/>
            <person name="Omeragic M."/>
            <person name="Shalygina K.F."/>
            <person name="Maclea K.S."/>
        </authorList>
    </citation>
    <scope>NUCLEOTIDE SEQUENCE [LARGE SCALE GENOMIC DNA]</scope>
    <source>
        <strain evidence="15 16">ATCC 49844</strain>
    </source>
</reference>
<comment type="catalytic activity">
    <reaction evidence="1">
        <text>ATP + protein L-histidine = ADP + protein N-phospho-L-histidine.</text>
        <dbReference type="EC" id="2.7.13.3"/>
    </reaction>
</comment>
<name>A0ABS8Z227_9PSEU</name>
<dbReference type="Pfam" id="PF02518">
    <property type="entry name" value="HATPase_c"/>
    <property type="match status" value="1"/>
</dbReference>
<evidence type="ECO:0000256" key="1">
    <source>
        <dbReference type="ARBA" id="ARBA00000085"/>
    </source>
</evidence>
<keyword evidence="9" id="KW-0902">Two-component regulatory system</keyword>
<dbReference type="Gene3D" id="6.10.340.10">
    <property type="match status" value="1"/>
</dbReference>
<dbReference type="InterPro" id="IPR003594">
    <property type="entry name" value="HATPase_dom"/>
</dbReference>
<evidence type="ECO:0000256" key="4">
    <source>
        <dbReference type="ARBA" id="ARBA00022553"/>
    </source>
</evidence>
<evidence type="ECO:0000259" key="13">
    <source>
        <dbReference type="PROSITE" id="PS50109"/>
    </source>
</evidence>
<dbReference type="PROSITE" id="PS50109">
    <property type="entry name" value="HIS_KIN"/>
    <property type="match status" value="1"/>
</dbReference>
<dbReference type="SMART" id="SM00304">
    <property type="entry name" value="HAMP"/>
    <property type="match status" value="1"/>
</dbReference>
<dbReference type="Gene3D" id="1.10.287.130">
    <property type="match status" value="1"/>
</dbReference>
<evidence type="ECO:0000256" key="8">
    <source>
        <dbReference type="ARBA" id="ARBA00022989"/>
    </source>
</evidence>
<feature type="chain" id="PRO_5046740701" description="histidine kinase" evidence="12">
    <location>
        <begin position="22"/>
        <end position="434"/>
    </location>
</feature>
<evidence type="ECO:0000313" key="16">
    <source>
        <dbReference type="Proteomes" id="UP001521150"/>
    </source>
</evidence>
<keyword evidence="16" id="KW-1185">Reference proteome</keyword>
<dbReference type="CDD" id="cd06225">
    <property type="entry name" value="HAMP"/>
    <property type="match status" value="1"/>
</dbReference>
<dbReference type="GO" id="GO:0005524">
    <property type="term" value="F:ATP binding"/>
    <property type="evidence" value="ECO:0007669"/>
    <property type="project" value="UniProtKB-KW"/>
</dbReference>
<comment type="subcellular location">
    <subcellularLocation>
        <location evidence="2">Cell membrane</location>
    </subcellularLocation>
</comment>
<dbReference type="InterPro" id="IPR050428">
    <property type="entry name" value="TCS_sensor_his_kinase"/>
</dbReference>
<dbReference type="SMART" id="SM00388">
    <property type="entry name" value="HisKA"/>
    <property type="match status" value="1"/>
</dbReference>
<dbReference type="SUPFAM" id="SSF158472">
    <property type="entry name" value="HAMP domain-like"/>
    <property type="match status" value="1"/>
</dbReference>
<dbReference type="Pfam" id="PF00512">
    <property type="entry name" value="HisKA"/>
    <property type="match status" value="1"/>
</dbReference>
<dbReference type="Pfam" id="PF00672">
    <property type="entry name" value="HAMP"/>
    <property type="match status" value="1"/>
</dbReference>
<keyword evidence="5" id="KW-0808">Transferase</keyword>
<dbReference type="PROSITE" id="PS50885">
    <property type="entry name" value="HAMP"/>
    <property type="match status" value="1"/>
</dbReference>
<evidence type="ECO:0000256" key="11">
    <source>
        <dbReference type="SAM" id="Phobius"/>
    </source>
</evidence>
<sequence length="434" mass="46304">MRSLRTRLLVAFALLTGITAAAVSGASYVQARTTVLKQAQDAYVELFTDKVANMAIPDAGALSDRNTSGLILYRGQPLGTVGLSPADVPRALRDEVATGVVAWQRVELNGQIKLIIGMRVSEMEFYQSRGLAAEAKSINLLALTAWTIGIGSLVLSGFLAWFAANSVLRPVRELRAAAQRLGEGDLTTRVQVRGADELAGVAQTFNVTAEALEKQVADARRFVADVSHELRTPLAAMTAVTDVLDEEAPHLTPDAGKAASLVSRETRNLTRLVNDLMEISRFDSGAAALVLEEIDVAEAIRATLRARRWSEVVTDLPPVIARVDPRRLDVIVANLVGNALRHGAPPVSVTLRGGPGWIFVQVTDNGPGLDPAVLPRVFDRFYKADTARTRSEGSGLGLAIAWENAKLHHGALTADNGPHGGAVFTLHLPTGGSQ</sequence>
<keyword evidence="7" id="KW-0418">Kinase</keyword>
<dbReference type="Gene3D" id="3.30.565.10">
    <property type="entry name" value="Histidine kinase-like ATPase, C-terminal domain"/>
    <property type="match status" value="1"/>
</dbReference>
<dbReference type="InterPro" id="IPR004358">
    <property type="entry name" value="Sig_transdc_His_kin-like_C"/>
</dbReference>
<keyword evidence="8 11" id="KW-1133">Transmembrane helix</keyword>
<dbReference type="InterPro" id="IPR003660">
    <property type="entry name" value="HAMP_dom"/>
</dbReference>
<feature type="signal peptide" evidence="12">
    <location>
        <begin position="1"/>
        <end position="21"/>
    </location>
</feature>
<feature type="transmembrane region" description="Helical" evidence="11">
    <location>
        <begin position="140"/>
        <end position="164"/>
    </location>
</feature>
<dbReference type="InterPro" id="IPR036890">
    <property type="entry name" value="HATPase_C_sf"/>
</dbReference>
<evidence type="ECO:0000256" key="2">
    <source>
        <dbReference type="ARBA" id="ARBA00004236"/>
    </source>
</evidence>
<dbReference type="RefSeq" id="WP_233722943.1">
    <property type="nucleotide sequence ID" value="NZ_JAJVCN010000001.1"/>
</dbReference>
<dbReference type="CDD" id="cd00075">
    <property type="entry name" value="HATPase"/>
    <property type="match status" value="1"/>
</dbReference>
<keyword evidence="6 11" id="KW-0812">Transmembrane</keyword>
<keyword evidence="15" id="KW-0067">ATP-binding</keyword>
<dbReference type="EMBL" id="JAJVCN010000001">
    <property type="protein sequence ID" value="MCE7001895.1"/>
    <property type="molecule type" value="Genomic_DNA"/>
</dbReference>
<evidence type="ECO:0000256" key="7">
    <source>
        <dbReference type="ARBA" id="ARBA00022777"/>
    </source>
</evidence>
<dbReference type="Proteomes" id="UP001521150">
    <property type="component" value="Unassembled WGS sequence"/>
</dbReference>
<dbReference type="PRINTS" id="PR00344">
    <property type="entry name" value="BCTRLSENSOR"/>
</dbReference>
<dbReference type="CDD" id="cd00082">
    <property type="entry name" value="HisKA"/>
    <property type="match status" value="1"/>
</dbReference>
<feature type="domain" description="Histidine kinase" evidence="13">
    <location>
        <begin position="225"/>
        <end position="432"/>
    </location>
</feature>
<evidence type="ECO:0000256" key="5">
    <source>
        <dbReference type="ARBA" id="ARBA00022679"/>
    </source>
</evidence>
<comment type="caution">
    <text evidence="15">The sequence shown here is derived from an EMBL/GenBank/DDBJ whole genome shotgun (WGS) entry which is preliminary data.</text>
</comment>
<dbReference type="SUPFAM" id="SSF47384">
    <property type="entry name" value="Homodimeric domain of signal transducing histidine kinase"/>
    <property type="match status" value="1"/>
</dbReference>
<dbReference type="PANTHER" id="PTHR45436">
    <property type="entry name" value="SENSOR HISTIDINE KINASE YKOH"/>
    <property type="match status" value="1"/>
</dbReference>
<protein>
    <recommendedName>
        <fullName evidence="3">histidine kinase</fullName>
        <ecNumber evidence="3">2.7.13.3</ecNumber>
    </recommendedName>
</protein>
<dbReference type="InterPro" id="IPR036097">
    <property type="entry name" value="HisK_dim/P_sf"/>
</dbReference>
<keyword evidence="10 11" id="KW-0472">Membrane</keyword>
<keyword evidence="4" id="KW-0597">Phosphoprotein</keyword>
<dbReference type="SUPFAM" id="SSF55874">
    <property type="entry name" value="ATPase domain of HSP90 chaperone/DNA topoisomerase II/histidine kinase"/>
    <property type="match status" value="1"/>
</dbReference>
<dbReference type="PANTHER" id="PTHR45436:SF5">
    <property type="entry name" value="SENSOR HISTIDINE KINASE TRCS"/>
    <property type="match status" value="1"/>
</dbReference>
<keyword evidence="15" id="KW-0547">Nucleotide-binding</keyword>
<dbReference type="EC" id="2.7.13.3" evidence="3"/>
<evidence type="ECO:0000256" key="3">
    <source>
        <dbReference type="ARBA" id="ARBA00012438"/>
    </source>
</evidence>
<dbReference type="InterPro" id="IPR003661">
    <property type="entry name" value="HisK_dim/P_dom"/>
</dbReference>
<proteinExistence type="predicted"/>
<evidence type="ECO:0000256" key="6">
    <source>
        <dbReference type="ARBA" id="ARBA00022692"/>
    </source>
</evidence>
<evidence type="ECO:0000313" key="15">
    <source>
        <dbReference type="EMBL" id="MCE7001895.1"/>
    </source>
</evidence>
<gene>
    <name evidence="15" type="ORF">LWC34_03445</name>
</gene>
<organism evidence="15 16">
    <name type="scientific">Kibdelosporangium philippinense</name>
    <dbReference type="NCBI Taxonomy" id="211113"/>
    <lineage>
        <taxon>Bacteria</taxon>
        <taxon>Bacillati</taxon>
        <taxon>Actinomycetota</taxon>
        <taxon>Actinomycetes</taxon>
        <taxon>Pseudonocardiales</taxon>
        <taxon>Pseudonocardiaceae</taxon>
        <taxon>Kibdelosporangium</taxon>
    </lineage>
</organism>
<accession>A0ABS8Z227</accession>
<evidence type="ECO:0000256" key="9">
    <source>
        <dbReference type="ARBA" id="ARBA00023012"/>
    </source>
</evidence>
<evidence type="ECO:0000256" key="10">
    <source>
        <dbReference type="ARBA" id="ARBA00023136"/>
    </source>
</evidence>
<dbReference type="SMART" id="SM00387">
    <property type="entry name" value="HATPase_c"/>
    <property type="match status" value="1"/>
</dbReference>
<keyword evidence="12" id="KW-0732">Signal</keyword>
<evidence type="ECO:0000256" key="12">
    <source>
        <dbReference type="SAM" id="SignalP"/>
    </source>
</evidence>
<dbReference type="InterPro" id="IPR005467">
    <property type="entry name" value="His_kinase_dom"/>
</dbReference>